<dbReference type="GeneID" id="54557807"/>
<evidence type="ECO:0008006" key="3">
    <source>
        <dbReference type="Google" id="ProtNLM"/>
    </source>
</evidence>
<dbReference type="RefSeq" id="XP_033672297.1">
    <property type="nucleotide sequence ID" value="XM_033804535.1"/>
</dbReference>
<dbReference type="Proteomes" id="UP000799537">
    <property type="component" value="Unassembled WGS sequence"/>
</dbReference>
<dbReference type="AlphaFoldDB" id="A0A6A6CZ13"/>
<dbReference type="InterPro" id="IPR011990">
    <property type="entry name" value="TPR-like_helical_dom_sf"/>
</dbReference>
<protein>
    <recommendedName>
        <fullName evidence="3">MalT-like TPR region domain-containing protein</fullName>
    </recommendedName>
</protein>
<evidence type="ECO:0000313" key="1">
    <source>
        <dbReference type="EMBL" id="KAF2171408.1"/>
    </source>
</evidence>
<name>A0A6A6CZ13_ZASCE</name>
<keyword evidence="2" id="KW-1185">Reference proteome</keyword>
<proteinExistence type="predicted"/>
<dbReference type="SUPFAM" id="SSF48452">
    <property type="entry name" value="TPR-like"/>
    <property type="match status" value="2"/>
</dbReference>
<accession>A0A6A6CZ13</accession>
<dbReference type="OrthoDB" id="6161812at2759"/>
<sequence>MINQATRMCERAQRSKTHPGYSSFFVSDLLGHLYSIKGSLECVANFPGHGLKWKQKCRAIHAQIMRPDHSEDKRWLDVADMNIVVSLMAEDRFEEALTLSDYLLEQKESLAHRGTQLANKCICLILHRRYDEGHLYCTQAMEVTKHSSGPESAEAAILHYYRGLLHYQQHNLEDALSVLAECLRVRHALMPDHHFTGYVAYKLGVVTRELGDLESSICFTRESFRIANTCLFPDPGQRCRAAFALVRLLNEAGEYDWANSMRNEALELREKLFETTSMRPGEDPNDYDQFISFSHR</sequence>
<reference evidence="1" key="1">
    <citation type="journal article" date="2020" name="Stud. Mycol.">
        <title>101 Dothideomycetes genomes: a test case for predicting lifestyles and emergence of pathogens.</title>
        <authorList>
            <person name="Haridas S."/>
            <person name="Albert R."/>
            <person name="Binder M."/>
            <person name="Bloem J."/>
            <person name="Labutti K."/>
            <person name="Salamov A."/>
            <person name="Andreopoulos B."/>
            <person name="Baker S."/>
            <person name="Barry K."/>
            <person name="Bills G."/>
            <person name="Bluhm B."/>
            <person name="Cannon C."/>
            <person name="Castanera R."/>
            <person name="Culley D."/>
            <person name="Daum C."/>
            <person name="Ezra D."/>
            <person name="Gonzalez J."/>
            <person name="Henrissat B."/>
            <person name="Kuo A."/>
            <person name="Liang C."/>
            <person name="Lipzen A."/>
            <person name="Lutzoni F."/>
            <person name="Magnuson J."/>
            <person name="Mondo S."/>
            <person name="Nolan M."/>
            <person name="Ohm R."/>
            <person name="Pangilinan J."/>
            <person name="Park H.-J."/>
            <person name="Ramirez L."/>
            <person name="Alfaro M."/>
            <person name="Sun H."/>
            <person name="Tritt A."/>
            <person name="Yoshinaga Y."/>
            <person name="Zwiers L.-H."/>
            <person name="Turgeon B."/>
            <person name="Goodwin S."/>
            <person name="Spatafora J."/>
            <person name="Crous P."/>
            <person name="Grigoriev I."/>
        </authorList>
    </citation>
    <scope>NUCLEOTIDE SEQUENCE</scope>
    <source>
        <strain evidence="1">ATCC 36951</strain>
    </source>
</reference>
<organism evidence="1 2">
    <name type="scientific">Zasmidium cellare ATCC 36951</name>
    <dbReference type="NCBI Taxonomy" id="1080233"/>
    <lineage>
        <taxon>Eukaryota</taxon>
        <taxon>Fungi</taxon>
        <taxon>Dikarya</taxon>
        <taxon>Ascomycota</taxon>
        <taxon>Pezizomycotina</taxon>
        <taxon>Dothideomycetes</taxon>
        <taxon>Dothideomycetidae</taxon>
        <taxon>Mycosphaerellales</taxon>
        <taxon>Mycosphaerellaceae</taxon>
        <taxon>Zasmidium</taxon>
    </lineage>
</organism>
<dbReference type="Gene3D" id="1.25.40.10">
    <property type="entry name" value="Tetratricopeptide repeat domain"/>
    <property type="match status" value="1"/>
</dbReference>
<evidence type="ECO:0000313" key="2">
    <source>
        <dbReference type="Proteomes" id="UP000799537"/>
    </source>
</evidence>
<gene>
    <name evidence="1" type="ORF">M409DRAFT_18524</name>
</gene>
<dbReference type="EMBL" id="ML993583">
    <property type="protein sequence ID" value="KAF2171408.1"/>
    <property type="molecule type" value="Genomic_DNA"/>
</dbReference>
<dbReference type="Pfam" id="PF13424">
    <property type="entry name" value="TPR_12"/>
    <property type="match status" value="1"/>
</dbReference>